<dbReference type="Proteomes" id="UP001599542">
    <property type="component" value="Unassembled WGS sequence"/>
</dbReference>
<dbReference type="PANTHER" id="PTHR43798:SF33">
    <property type="entry name" value="HYDROLASE, PUTATIVE (AFU_ORTHOLOGUE AFUA_2G14860)-RELATED"/>
    <property type="match status" value="1"/>
</dbReference>
<feature type="compositionally biased region" description="Pro residues" evidence="1">
    <location>
        <begin position="285"/>
        <end position="300"/>
    </location>
</feature>
<feature type="region of interest" description="Disordered" evidence="1">
    <location>
        <begin position="279"/>
        <end position="300"/>
    </location>
</feature>
<sequence length="300" mass="31798">MGFDRSAFLSAYDALLDRWPVPVETLDLDTPWGTTRVNAAGPPDAPPLLLLHGGGATAASWWANAAELARTARVYAVDRIGEAGRSTAGDRTPPRTVDDLHRWLDTVLDALGAERVDLCGHSYGGWIALDHALRRPERVSRLALLDPTGCFTGYRPSYLLHAAPMLARPSERRARAFLAWETGGVPLDPDWTRLYGLAATFPATRPVTGPRPAPAALAALEAPCLLLPAADSRTHHPGTLAARAAALLPRARVRTLAGVSHHGLPYLRPAELNAELTAFLGPSSPDAPSPGASPSPSPAA</sequence>
<dbReference type="Gene3D" id="3.40.50.1820">
    <property type="entry name" value="alpha/beta hydrolase"/>
    <property type="match status" value="1"/>
</dbReference>
<protein>
    <submittedName>
        <fullName evidence="3">Alpha/beta fold hydrolase</fullName>
    </submittedName>
</protein>
<dbReference type="RefSeq" id="WP_380327690.1">
    <property type="nucleotide sequence ID" value="NZ_JBHYPW010000041.1"/>
</dbReference>
<evidence type="ECO:0000313" key="3">
    <source>
        <dbReference type="EMBL" id="MFE1354364.1"/>
    </source>
</evidence>
<organism evidence="3 4">
    <name type="scientific">Kitasatospora phosalacinea</name>
    <dbReference type="NCBI Taxonomy" id="2065"/>
    <lineage>
        <taxon>Bacteria</taxon>
        <taxon>Bacillati</taxon>
        <taxon>Actinomycetota</taxon>
        <taxon>Actinomycetes</taxon>
        <taxon>Kitasatosporales</taxon>
        <taxon>Streptomycetaceae</taxon>
        <taxon>Kitasatospora</taxon>
    </lineage>
</organism>
<gene>
    <name evidence="3" type="ORF">ACFW6T_20480</name>
</gene>
<keyword evidence="3" id="KW-0378">Hydrolase</keyword>
<dbReference type="Pfam" id="PF12697">
    <property type="entry name" value="Abhydrolase_6"/>
    <property type="match status" value="1"/>
</dbReference>
<feature type="domain" description="AB hydrolase-1" evidence="2">
    <location>
        <begin position="48"/>
        <end position="274"/>
    </location>
</feature>
<evidence type="ECO:0000259" key="2">
    <source>
        <dbReference type="Pfam" id="PF12697"/>
    </source>
</evidence>
<proteinExistence type="predicted"/>
<dbReference type="InterPro" id="IPR000073">
    <property type="entry name" value="AB_hydrolase_1"/>
</dbReference>
<evidence type="ECO:0000256" key="1">
    <source>
        <dbReference type="SAM" id="MobiDB-lite"/>
    </source>
</evidence>
<evidence type="ECO:0000313" key="4">
    <source>
        <dbReference type="Proteomes" id="UP001599542"/>
    </source>
</evidence>
<dbReference type="PANTHER" id="PTHR43798">
    <property type="entry name" value="MONOACYLGLYCEROL LIPASE"/>
    <property type="match status" value="1"/>
</dbReference>
<dbReference type="InterPro" id="IPR050266">
    <property type="entry name" value="AB_hydrolase_sf"/>
</dbReference>
<reference evidence="3 4" key="1">
    <citation type="submission" date="2024-09" db="EMBL/GenBank/DDBJ databases">
        <title>The Natural Products Discovery Center: Release of the First 8490 Sequenced Strains for Exploring Actinobacteria Biosynthetic Diversity.</title>
        <authorList>
            <person name="Kalkreuter E."/>
            <person name="Kautsar S.A."/>
            <person name="Yang D."/>
            <person name="Bader C.D."/>
            <person name="Teijaro C.N."/>
            <person name="Fluegel L."/>
            <person name="Davis C.M."/>
            <person name="Simpson J.R."/>
            <person name="Lauterbach L."/>
            <person name="Steele A.D."/>
            <person name="Gui C."/>
            <person name="Meng S."/>
            <person name="Li G."/>
            <person name="Viehrig K."/>
            <person name="Ye F."/>
            <person name="Su P."/>
            <person name="Kiefer A.F."/>
            <person name="Nichols A."/>
            <person name="Cepeda A.J."/>
            <person name="Yan W."/>
            <person name="Fan B."/>
            <person name="Jiang Y."/>
            <person name="Adhikari A."/>
            <person name="Zheng C.-J."/>
            <person name="Schuster L."/>
            <person name="Cowan T.M."/>
            <person name="Smanski M.J."/>
            <person name="Chevrette M.G."/>
            <person name="De Carvalho L.P.S."/>
            <person name="Shen B."/>
        </authorList>
    </citation>
    <scope>NUCLEOTIDE SEQUENCE [LARGE SCALE GENOMIC DNA]</scope>
    <source>
        <strain evidence="3 4">NPDC058753</strain>
    </source>
</reference>
<accession>A0ABW6GP28</accession>
<comment type="caution">
    <text evidence="3">The sequence shown here is derived from an EMBL/GenBank/DDBJ whole genome shotgun (WGS) entry which is preliminary data.</text>
</comment>
<name>A0ABW6GP28_9ACTN</name>
<dbReference type="SUPFAM" id="SSF53474">
    <property type="entry name" value="alpha/beta-Hydrolases"/>
    <property type="match status" value="1"/>
</dbReference>
<keyword evidence="4" id="KW-1185">Reference proteome</keyword>
<dbReference type="GO" id="GO:0016787">
    <property type="term" value="F:hydrolase activity"/>
    <property type="evidence" value="ECO:0007669"/>
    <property type="project" value="UniProtKB-KW"/>
</dbReference>
<dbReference type="EMBL" id="JBHYPX010000042">
    <property type="protein sequence ID" value="MFE1354364.1"/>
    <property type="molecule type" value="Genomic_DNA"/>
</dbReference>
<dbReference type="InterPro" id="IPR029058">
    <property type="entry name" value="AB_hydrolase_fold"/>
</dbReference>